<organism evidence="2 3">
    <name type="scientific">Halomarina ordinaria</name>
    <dbReference type="NCBI Taxonomy" id="3033939"/>
    <lineage>
        <taxon>Archaea</taxon>
        <taxon>Methanobacteriati</taxon>
        <taxon>Methanobacteriota</taxon>
        <taxon>Stenosarchaea group</taxon>
        <taxon>Halobacteria</taxon>
        <taxon>Halobacteriales</taxon>
        <taxon>Natronomonadaceae</taxon>
        <taxon>Halomarina</taxon>
    </lineage>
</organism>
<evidence type="ECO:0000313" key="3">
    <source>
        <dbReference type="Proteomes" id="UP001596406"/>
    </source>
</evidence>
<dbReference type="Gene3D" id="1.10.3210.10">
    <property type="entry name" value="Hypothetical protein af1432"/>
    <property type="match status" value="1"/>
</dbReference>
<dbReference type="AlphaFoldDB" id="A0ABD5U3Q0"/>
<keyword evidence="3" id="KW-1185">Reference proteome</keyword>
<dbReference type="NCBIfam" id="TIGR00277">
    <property type="entry name" value="HDIG"/>
    <property type="match status" value="1"/>
</dbReference>
<comment type="caution">
    <text evidence="2">The sequence shown here is derived from an EMBL/GenBank/DDBJ whole genome shotgun (WGS) entry which is preliminary data.</text>
</comment>
<sequence>MDHDTVDRAFPELAAIEDEHLREGVREAWTRAMADTGVEDLGAVPWFPPVQRRLDLPDATLVDHVRDVTAGALALAEALVERGYDLSLDTVLAGALVHDVSKLYEFDGMADTEIERLLGHPHYGVAVVDRAGLPVEMAHIVLSHTSRTTVDPATLAASVVKLADEAAAAALRLRAVDDLRDA</sequence>
<dbReference type="Proteomes" id="UP001596406">
    <property type="component" value="Unassembled WGS sequence"/>
</dbReference>
<dbReference type="EMBL" id="JBHSXM010000001">
    <property type="protein sequence ID" value="MFC6835004.1"/>
    <property type="molecule type" value="Genomic_DNA"/>
</dbReference>
<gene>
    <name evidence="2" type="ORF">ACFQHK_00610</name>
</gene>
<evidence type="ECO:0000313" key="2">
    <source>
        <dbReference type="EMBL" id="MFC6835004.1"/>
    </source>
</evidence>
<accession>A0ABD5U3Q0</accession>
<dbReference type="InterPro" id="IPR003607">
    <property type="entry name" value="HD/PDEase_dom"/>
</dbReference>
<feature type="domain" description="HD" evidence="1">
    <location>
        <begin position="63"/>
        <end position="168"/>
    </location>
</feature>
<dbReference type="RefSeq" id="WP_304446713.1">
    <property type="nucleotide sequence ID" value="NZ_JARRAH010000001.1"/>
</dbReference>
<dbReference type="Pfam" id="PF01966">
    <property type="entry name" value="HD"/>
    <property type="match status" value="1"/>
</dbReference>
<evidence type="ECO:0000259" key="1">
    <source>
        <dbReference type="Pfam" id="PF01966"/>
    </source>
</evidence>
<dbReference type="CDD" id="cd00077">
    <property type="entry name" value="HDc"/>
    <property type="match status" value="1"/>
</dbReference>
<dbReference type="InterPro" id="IPR006675">
    <property type="entry name" value="HDIG_dom"/>
</dbReference>
<reference evidence="2 3" key="1">
    <citation type="journal article" date="2019" name="Int. J. Syst. Evol. Microbiol.">
        <title>The Global Catalogue of Microorganisms (GCM) 10K type strain sequencing project: providing services to taxonomists for standard genome sequencing and annotation.</title>
        <authorList>
            <consortium name="The Broad Institute Genomics Platform"/>
            <consortium name="The Broad Institute Genome Sequencing Center for Infectious Disease"/>
            <person name="Wu L."/>
            <person name="Ma J."/>
        </authorList>
    </citation>
    <scope>NUCLEOTIDE SEQUENCE [LARGE SCALE GENOMIC DNA]</scope>
    <source>
        <strain evidence="2 3">PSRA2</strain>
    </source>
</reference>
<dbReference type="SUPFAM" id="SSF109604">
    <property type="entry name" value="HD-domain/PDEase-like"/>
    <property type="match status" value="1"/>
</dbReference>
<proteinExistence type="predicted"/>
<dbReference type="InterPro" id="IPR006674">
    <property type="entry name" value="HD_domain"/>
</dbReference>
<name>A0ABD5U3Q0_9EURY</name>
<protein>
    <submittedName>
        <fullName evidence="2">HD domain-containing protein</fullName>
    </submittedName>
</protein>